<dbReference type="Proteomes" id="UP000663866">
    <property type="component" value="Unassembled WGS sequence"/>
</dbReference>
<protein>
    <submittedName>
        <fullName evidence="1">Uncharacterized protein</fullName>
    </submittedName>
</protein>
<evidence type="ECO:0000313" key="2">
    <source>
        <dbReference type="Proteomes" id="UP000663866"/>
    </source>
</evidence>
<gene>
    <name evidence="1" type="ORF">OVN521_LOCUS45190</name>
</gene>
<dbReference type="EMBL" id="CAJOBG010072830">
    <property type="protein sequence ID" value="CAF4601403.1"/>
    <property type="molecule type" value="Genomic_DNA"/>
</dbReference>
<organism evidence="1 2">
    <name type="scientific">Rotaria magnacalcarata</name>
    <dbReference type="NCBI Taxonomy" id="392030"/>
    <lineage>
        <taxon>Eukaryota</taxon>
        <taxon>Metazoa</taxon>
        <taxon>Spiralia</taxon>
        <taxon>Gnathifera</taxon>
        <taxon>Rotifera</taxon>
        <taxon>Eurotatoria</taxon>
        <taxon>Bdelloidea</taxon>
        <taxon>Philodinida</taxon>
        <taxon>Philodinidae</taxon>
        <taxon>Rotaria</taxon>
    </lineage>
</organism>
<name>A0A821CF13_9BILA</name>
<reference evidence="1" key="1">
    <citation type="submission" date="2021-02" db="EMBL/GenBank/DDBJ databases">
        <authorList>
            <person name="Nowell W R."/>
        </authorList>
    </citation>
    <scope>NUCLEOTIDE SEQUENCE</scope>
</reference>
<sequence>FDIVTLRLQDNLNDFLTASPTRIVVLWVNSFYVPSIIQNALDYDLIGPNYLWITSASFDLSNFNRTYYPNLIGLLNLEPTVASVANAPINAALLNAAFDLWNQYEPETFPGSNNVD</sequence>
<keyword evidence="2" id="KW-1185">Reference proteome</keyword>
<accession>A0A821CF13</accession>
<comment type="caution">
    <text evidence="1">The sequence shown here is derived from an EMBL/GenBank/DDBJ whole genome shotgun (WGS) entry which is preliminary data.</text>
</comment>
<dbReference type="AlphaFoldDB" id="A0A821CF13"/>
<proteinExistence type="predicted"/>
<feature type="non-terminal residue" evidence="1">
    <location>
        <position position="1"/>
    </location>
</feature>
<feature type="non-terminal residue" evidence="1">
    <location>
        <position position="116"/>
    </location>
</feature>
<dbReference type="Gene3D" id="3.40.50.2300">
    <property type="match status" value="1"/>
</dbReference>
<evidence type="ECO:0000313" key="1">
    <source>
        <dbReference type="EMBL" id="CAF4601403.1"/>
    </source>
</evidence>